<dbReference type="GO" id="GO:0005737">
    <property type="term" value="C:cytoplasm"/>
    <property type="evidence" value="ECO:0007669"/>
    <property type="project" value="TreeGrafter"/>
</dbReference>
<dbReference type="InterPro" id="IPR029063">
    <property type="entry name" value="SAM-dependent_MTases_sf"/>
</dbReference>
<keyword evidence="3" id="KW-0949">S-adenosyl-L-methionine</keyword>
<evidence type="ECO:0000256" key="4">
    <source>
        <dbReference type="ARBA" id="ARBA00030757"/>
    </source>
</evidence>
<accession>A0A6N4DIP9</accession>
<sequence>MAAANLERARFNMVHQQVRPWEVIDPRTIEVLETLPREAFVPEGLEGAAYADTEIPIGEGQFMMAPKIEGRLLQALDVQPGEQVLEIGTGSGYLSACLARMGGRVTSLEIDGQLCEQARGRLQALGISGVDVQCGDGLAHQAPATYDAIAVTGSLPLMSEGLKAMLKVGGRMFVVSGEGDGEAMLASLITRVGEEAWRDEALFETALTPLRNAPRAERFKF</sequence>
<dbReference type="EMBL" id="PQCO01000245">
    <property type="protein sequence ID" value="PUD99799.1"/>
    <property type="molecule type" value="Genomic_DNA"/>
</dbReference>
<dbReference type="PANTHER" id="PTHR11579">
    <property type="entry name" value="PROTEIN-L-ISOASPARTATE O-METHYLTRANSFERASE"/>
    <property type="match status" value="1"/>
</dbReference>
<protein>
    <recommendedName>
        <fullName evidence="2">Protein-L-isoaspartate O-methyltransferase</fullName>
    </recommendedName>
    <alternativeName>
        <fullName evidence="4">Protein L-isoaspartyl methyltransferase</fullName>
    </alternativeName>
</protein>
<keyword evidence="5" id="KW-0808">Transferase</keyword>
<comment type="similarity">
    <text evidence="1">Belongs to the methyltransferase superfamily. L-isoaspartyl/D-aspartyl protein methyltransferase family.</text>
</comment>
<gene>
    <name evidence="5" type="ORF">C3L24_10270</name>
</gene>
<dbReference type="InterPro" id="IPR000682">
    <property type="entry name" value="PCMT"/>
</dbReference>
<reference evidence="5 6" key="1">
    <citation type="submission" date="2018-01" db="EMBL/GenBank/DDBJ databases">
        <title>Novel co-symbiosis in the lucinid bivalve Phacoides pectinatus.</title>
        <authorList>
            <person name="Lim S.J."/>
            <person name="Davis B.G."/>
            <person name="Gill D.E."/>
            <person name="Engel A.S."/>
            <person name="Anderson L.C."/>
            <person name="Campbell B.J."/>
        </authorList>
    </citation>
    <scope>NUCLEOTIDE SEQUENCE [LARGE SCALE GENOMIC DNA]</scope>
    <source>
        <strain evidence="5">N3_P5</strain>
    </source>
</reference>
<dbReference type="CDD" id="cd02440">
    <property type="entry name" value="AdoMet_MTases"/>
    <property type="match status" value="1"/>
</dbReference>
<dbReference type="Gene3D" id="3.40.50.150">
    <property type="entry name" value="Vaccinia Virus protein VP39"/>
    <property type="match status" value="1"/>
</dbReference>
<dbReference type="InterPro" id="IPR020596">
    <property type="entry name" value="rRNA_Ade_Mease_Trfase_CS"/>
</dbReference>
<keyword evidence="5" id="KW-0489">Methyltransferase</keyword>
<dbReference type="GO" id="GO:0004719">
    <property type="term" value="F:protein-L-isoaspartate (D-aspartate) O-methyltransferase activity"/>
    <property type="evidence" value="ECO:0007669"/>
    <property type="project" value="InterPro"/>
</dbReference>
<proteinExistence type="inferred from homology"/>
<evidence type="ECO:0000313" key="6">
    <source>
        <dbReference type="Proteomes" id="UP000250928"/>
    </source>
</evidence>
<organism evidence="5 6">
    <name type="scientific">Candidatus Sedimenticola endophacoides</name>
    <dbReference type="NCBI Taxonomy" id="2548426"/>
    <lineage>
        <taxon>Bacteria</taxon>
        <taxon>Pseudomonadati</taxon>
        <taxon>Pseudomonadota</taxon>
        <taxon>Gammaproteobacteria</taxon>
        <taxon>Chromatiales</taxon>
        <taxon>Sedimenticolaceae</taxon>
        <taxon>Sedimenticola</taxon>
    </lineage>
</organism>
<name>A0A6N4DIP9_9GAMM</name>
<evidence type="ECO:0000256" key="3">
    <source>
        <dbReference type="ARBA" id="ARBA00022691"/>
    </source>
</evidence>
<evidence type="ECO:0000256" key="1">
    <source>
        <dbReference type="ARBA" id="ARBA00005369"/>
    </source>
</evidence>
<evidence type="ECO:0000256" key="2">
    <source>
        <dbReference type="ARBA" id="ARBA00013346"/>
    </source>
</evidence>
<dbReference type="PROSITE" id="PS01131">
    <property type="entry name" value="RRNA_A_DIMETH"/>
    <property type="match status" value="1"/>
</dbReference>
<evidence type="ECO:0000313" key="5">
    <source>
        <dbReference type="EMBL" id="PUD99799.1"/>
    </source>
</evidence>
<dbReference type="GO" id="GO:0000179">
    <property type="term" value="F:rRNA (adenine-N6,N6-)-dimethyltransferase activity"/>
    <property type="evidence" value="ECO:0007669"/>
    <property type="project" value="InterPro"/>
</dbReference>
<dbReference type="SUPFAM" id="SSF53335">
    <property type="entry name" value="S-adenosyl-L-methionine-dependent methyltransferases"/>
    <property type="match status" value="1"/>
</dbReference>
<dbReference type="PANTHER" id="PTHR11579:SF18">
    <property type="entry name" value="PROTEIN-L-ISOASPARTATE O-METHYLTRANSFERASE"/>
    <property type="match status" value="1"/>
</dbReference>
<comment type="caution">
    <text evidence="5">The sequence shown here is derived from an EMBL/GenBank/DDBJ whole genome shotgun (WGS) entry which is preliminary data.</text>
</comment>
<dbReference type="AlphaFoldDB" id="A0A6N4DIP9"/>
<dbReference type="Proteomes" id="UP000250928">
    <property type="component" value="Unassembled WGS sequence"/>
</dbReference>
<dbReference type="Pfam" id="PF01135">
    <property type="entry name" value="PCMT"/>
    <property type="match status" value="1"/>
</dbReference>